<dbReference type="InterPro" id="IPR036047">
    <property type="entry name" value="F-box-like_dom_sf"/>
</dbReference>
<evidence type="ECO:0000313" key="2">
    <source>
        <dbReference type="EMBL" id="KAF0306214.1"/>
    </source>
</evidence>
<dbReference type="PANTHER" id="PTHR14939">
    <property type="entry name" value="F-BOX ONLY PROTEIN 22"/>
    <property type="match status" value="1"/>
</dbReference>
<dbReference type="EMBL" id="VIIS01000684">
    <property type="protein sequence ID" value="KAF0306214.1"/>
    <property type="molecule type" value="Genomic_DNA"/>
</dbReference>
<protein>
    <submittedName>
        <fullName evidence="2">F-box only protein 22</fullName>
    </submittedName>
</protein>
<dbReference type="GO" id="GO:0000209">
    <property type="term" value="P:protein polyubiquitination"/>
    <property type="evidence" value="ECO:0007669"/>
    <property type="project" value="TreeGrafter"/>
</dbReference>
<dbReference type="Pfam" id="PF12937">
    <property type="entry name" value="F-box-like"/>
    <property type="match status" value="1"/>
</dbReference>
<reference evidence="2 3" key="1">
    <citation type="submission" date="2019-07" db="EMBL/GenBank/DDBJ databases">
        <title>Draft genome assembly of a fouling barnacle, Amphibalanus amphitrite (Darwin, 1854): The first reference genome for Thecostraca.</title>
        <authorList>
            <person name="Kim W."/>
        </authorList>
    </citation>
    <scope>NUCLEOTIDE SEQUENCE [LARGE SCALE GENOMIC DNA]</scope>
    <source>
        <strain evidence="2">SNU_AA5</strain>
        <tissue evidence="2">Soma without cirri and trophi</tissue>
    </source>
</reference>
<organism evidence="2 3">
    <name type="scientific">Amphibalanus amphitrite</name>
    <name type="common">Striped barnacle</name>
    <name type="synonym">Balanus amphitrite</name>
    <dbReference type="NCBI Taxonomy" id="1232801"/>
    <lineage>
        <taxon>Eukaryota</taxon>
        <taxon>Metazoa</taxon>
        <taxon>Ecdysozoa</taxon>
        <taxon>Arthropoda</taxon>
        <taxon>Crustacea</taxon>
        <taxon>Multicrustacea</taxon>
        <taxon>Cirripedia</taxon>
        <taxon>Thoracica</taxon>
        <taxon>Thoracicalcarea</taxon>
        <taxon>Balanomorpha</taxon>
        <taxon>Balanoidea</taxon>
        <taxon>Balanidae</taxon>
        <taxon>Amphibalaninae</taxon>
        <taxon>Amphibalanus</taxon>
    </lineage>
</organism>
<proteinExistence type="predicted"/>
<feature type="domain" description="F-box" evidence="1">
    <location>
        <begin position="21"/>
        <end position="53"/>
    </location>
</feature>
<evidence type="ECO:0000313" key="3">
    <source>
        <dbReference type="Proteomes" id="UP000440578"/>
    </source>
</evidence>
<accession>A0A6A4WR14</accession>
<comment type="caution">
    <text evidence="2">The sequence shown here is derived from an EMBL/GenBank/DDBJ whole genome shotgun (WGS) entry which is preliminary data.</text>
</comment>
<dbReference type="GO" id="GO:0032436">
    <property type="term" value="P:positive regulation of proteasomal ubiquitin-dependent protein catabolic process"/>
    <property type="evidence" value="ECO:0007669"/>
    <property type="project" value="TreeGrafter"/>
</dbReference>
<dbReference type="PANTHER" id="PTHR14939:SF5">
    <property type="entry name" value="F-BOX ONLY PROTEIN 22"/>
    <property type="match status" value="1"/>
</dbReference>
<dbReference type="Proteomes" id="UP000440578">
    <property type="component" value="Unassembled WGS sequence"/>
</dbReference>
<keyword evidence="3" id="KW-1185">Reference proteome</keyword>
<sequence length="363" mass="38977">MAICHDGLTTQQTALLTSEYEVLRLVLSHLPCSRLHSARAVCRAWRDVADIILKKRRLASWQPPLWDTETVPAGEPPAEAASRLVRRLLERCYSEPAVALFAHSLSGCVATPAAGAPLEEQAGDRLGVLLIPRRPGAQVGLCLVRCRSPATVEQVRPQLEDGAWDRLRGALVFFSSRRGMHTASALARLIHSEFGGTVALAGGWVDLLSPRAPADAALLVYFSGPGVRGASAVVDEREGGTRPPLDTAGAAQMLADLRYPAADTIGFMSACCGRGGYAFVPGFEAAEFARVVPDVPLLGVFVNGELGAMTVGGKKHRFPTDPDDPMIMSYTTLFMVVNFCGEDAREDDKSRGDRNGDRAVTRN</sequence>
<evidence type="ECO:0000259" key="1">
    <source>
        <dbReference type="Pfam" id="PF12937"/>
    </source>
</evidence>
<name>A0A6A4WR14_AMPAM</name>
<dbReference type="SUPFAM" id="SSF81383">
    <property type="entry name" value="F-box domain"/>
    <property type="match status" value="1"/>
</dbReference>
<dbReference type="InterPro" id="IPR001810">
    <property type="entry name" value="F-box_dom"/>
</dbReference>
<gene>
    <name evidence="2" type="primary">FBXO22_1</name>
    <name evidence="2" type="ORF">FJT64_022231</name>
</gene>
<dbReference type="Gene3D" id="1.20.1280.50">
    <property type="match status" value="1"/>
</dbReference>
<dbReference type="OrthoDB" id="199913at2759"/>
<dbReference type="AlphaFoldDB" id="A0A6A4WR14"/>